<gene>
    <name evidence="1" type="ORF">CL55_00008240</name>
</gene>
<dbReference type="AlphaFoldDB" id="A0A0E3ZL42"/>
<dbReference type="Gene3D" id="3.90.75.20">
    <property type="match status" value="1"/>
</dbReference>
<dbReference type="OrthoDB" id="388551at2"/>
<dbReference type="EMBL" id="CP007501">
    <property type="protein sequence ID" value="AKD25157.1"/>
    <property type="molecule type" value="Genomic_DNA"/>
</dbReference>
<name>A0A0E3ZL42_9BURK</name>
<proteinExistence type="predicted"/>
<dbReference type="PATRIC" id="fig|576611.7.peg.835"/>
<dbReference type="SUPFAM" id="SSF54060">
    <property type="entry name" value="His-Me finger endonucleases"/>
    <property type="match status" value="1"/>
</dbReference>
<reference evidence="1 2" key="1">
    <citation type="submission" date="2014-03" db="EMBL/GenBank/DDBJ databases">
        <title>Genome of Polynucleobacter strain MWH-MoK4.</title>
        <authorList>
            <person name="Hahn M.W."/>
        </authorList>
    </citation>
    <scope>NUCLEOTIDE SEQUENCE [LARGE SCALE GENOMIC DNA]</scope>
    <source>
        <strain evidence="1 2">MWH-MoK4</strain>
    </source>
</reference>
<accession>A0A0E3ZL42</accession>
<dbReference type="InterPro" id="IPR044925">
    <property type="entry name" value="His-Me_finger_sf"/>
</dbReference>
<evidence type="ECO:0000313" key="2">
    <source>
        <dbReference type="Proteomes" id="UP000061135"/>
    </source>
</evidence>
<dbReference type="STRING" id="1835254.CL55_00008240"/>
<keyword evidence="2" id="KW-1185">Reference proteome</keyword>
<dbReference type="HOGENOM" id="CLU_1711566_0_0_4"/>
<dbReference type="RefSeq" id="WP_052728751.1">
    <property type="nucleotide sequence ID" value="NZ_CP007501.1"/>
</dbReference>
<evidence type="ECO:0000313" key="1">
    <source>
        <dbReference type="EMBL" id="AKD25157.1"/>
    </source>
</evidence>
<dbReference type="Proteomes" id="UP000061135">
    <property type="component" value="Chromosome"/>
</dbReference>
<dbReference type="KEGG" id="pdq:CL55_00008240"/>
<sequence>MANANLKQNVDEFKVHNNAWFFHYDGIEVMVMKLPDFDYWAGVDGHIYSVKSGAIKRLKPSDNGIGYLKIRLSTKGTTKSHYIHRLIASAWYENADEDRMGNSRDEINHIDGDKSNNKLCNLERCSKAENAQHLSRVLKAEDFIISKRQRLSI</sequence>
<protein>
    <submittedName>
        <fullName evidence="1">Uncharacterized protein</fullName>
    </submittedName>
</protein>
<organism evidence="1 2">
    <name type="scientific">Polynucleobacter duraquae</name>
    <dbReference type="NCBI Taxonomy" id="1835254"/>
    <lineage>
        <taxon>Bacteria</taxon>
        <taxon>Pseudomonadati</taxon>
        <taxon>Pseudomonadota</taxon>
        <taxon>Betaproteobacteria</taxon>
        <taxon>Burkholderiales</taxon>
        <taxon>Burkholderiaceae</taxon>
        <taxon>Polynucleobacter</taxon>
    </lineage>
</organism>